<organism evidence="1">
    <name type="scientific">bioreactor metagenome</name>
    <dbReference type="NCBI Taxonomy" id="1076179"/>
    <lineage>
        <taxon>unclassified sequences</taxon>
        <taxon>metagenomes</taxon>
        <taxon>ecological metagenomes</taxon>
    </lineage>
</organism>
<sequence>MRLVTFNWNATNLYFISIHLSKKLEIHRLWQLRHLDIENDDKTPSPNVTLRLLRLKPLPAQNIITVQDKAAWSPCACDKAQPPAVPTVVRCL</sequence>
<proteinExistence type="predicted"/>
<gene>
    <name evidence="1" type="ORF">SDC9_95778</name>
</gene>
<evidence type="ECO:0000313" key="1">
    <source>
        <dbReference type="EMBL" id="MPM49050.1"/>
    </source>
</evidence>
<comment type="caution">
    <text evidence="1">The sequence shown here is derived from an EMBL/GenBank/DDBJ whole genome shotgun (WGS) entry which is preliminary data.</text>
</comment>
<dbReference type="AlphaFoldDB" id="A0A645A7A2"/>
<name>A0A645A7A2_9ZZZZ</name>
<accession>A0A645A7A2</accession>
<protein>
    <submittedName>
        <fullName evidence="1">Uncharacterized protein</fullName>
    </submittedName>
</protein>
<dbReference type="EMBL" id="VSSQ01012361">
    <property type="protein sequence ID" value="MPM49050.1"/>
    <property type="molecule type" value="Genomic_DNA"/>
</dbReference>
<reference evidence="1" key="1">
    <citation type="submission" date="2019-08" db="EMBL/GenBank/DDBJ databases">
        <authorList>
            <person name="Kucharzyk K."/>
            <person name="Murdoch R.W."/>
            <person name="Higgins S."/>
            <person name="Loffler F."/>
        </authorList>
    </citation>
    <scope>NUCLEOTIDE SEQUENCE</scope>
</reference>